<name>J0J785_HELPX</name>
<organism evidence="1 2">
    <name type="scientific">Helicobacter pylori NQ4053</name>
    <dbReference type="NCBI Taxonomy" id="992027"/>
    <lineage>
        <taxon>Bacteria</taxon>
        <taxon>Pseudomonadati</taxon>
        <taxon>Campylobacterota</taxon>
        <taxon>Epsilonproteobacteria</taxon>
        <taxon>Campylobacterales</taxon>
        <taxon>Helicobacteraceae</taxon>
        <taxon>Helicobacter</taxon>
    </lineage>
</organism>
<protein>
    <submittedName>
        <fullName evidence="1">Uncharacterized protein</fullName>
    </submittedName>
</protein>
<gene>
    <name evidence="1" type="ORF">HPNQ4053_0862</name>
</gene>
<evidence type="ECO:0000313" key="2">
    <source>
        <dbReference type="Proteomes" id="UP000004260"/>
    </source>
</evidence>
<reference evidence="1 2" key="1">
    <citation type="journal article" date="2013" name="Pathog. Dis.">
        <title>Genome sequences of 65 Helicobacter pylori strains isolated from asymptomatic individuals and patients with gastric cancer, peptic ulcer disease, or gastritis.</title>
        <authorList>
            <person name="Blanchard T.G."/>
            <person name="Czinn S.J."/>
            <person name="Correa P."/>
            <person name="Nakazawa T."/>
            <person name="Keelan M."/>
            <person name="Morningstar L."/>
            <person name="Santana-Cruz I."/>
            <person name="Maroo A."/>
            <person name="McCracken C."/>
            <person name="Shefchek K."/>
            <person name="Daugherty S."/>
            <person name="Song Y."/>
            <person name="Fraser C.M."/>
            <person name="Fricke W.F."/>
        </authorList>
    </citation>
    <scope>NUCLEOTIDE SEQUENCE [LARGE SCALE GENOMIC DNA]</scope>
    <source>
        <strain evidence="1 2">NQ4053</strain>
    </source>
</reference>
<dbReference type="AlphaFoldDB" id="J0J785"/>
<proteinExistence type="predicted"/>
<comment type="caution">
    <text evidence="1">The sequence shown here is derived from an EMBL/GenBank/DDBJ whole genome shotgun (WGS) entry which is preliminary data.</text>
</comment>
<accession>J0J785</accession>
<dbReference type="PATRIC" id="fig|992027.3.peg.848"/>
<sequence length="67" mass="8111">MKPLFLNSLFNGFLFKFSFLRDFFFKLSFFGGFDLFLFADPHCFRFLIFEFFGDFDEKSFLAFLVII</sequence>
<evidence type="ECO:0000313" key="1">
    <source>
        <dbReference type="EMBL" id="EJB33805.1"/>
    </source>
</evidence>
<dbReference type="Proteomes" id="UP000004260">
    <property type="component" value="Unassembled WGS sequence"/>
</dbReference>
<dbReference type="EMBL" id="AKNV01000004">
    <property type="protein sequence ID" value="EJB33805.1"/>
    <property type="molecule type" value="Genomic_DNA"/>
</dbReference>